<evidence type="ECO:0000259" key="1">
    <source>
        <dbReference type="Pfam" id="PF05838"/>
    </source>
</evidence>
<dbReference type="EMBL" id="FZOC01000004">
    <property type="protein sequence ID" value="SNR99291.1"/>
    <property type="molecule type" value="Genomic_DNA"/>
</dbReference>
<evidence type="ECO:0000313" key="2">
    <source>
        <dbReference type="EMBL" id="SNR99291.1"/>
    </source>
</evidence>
<dbReference type="GO" id="GO:0016787">
    <property type="term" value="F:hydrolase activity"/>
    <property type="evidence" value="ECO:0007669"/>
    <property type="project" value="UniProtKB-KW"/>
</dbReference>
<name>A0A239AVC6_9BACT</name>
<dbReference type="Pfam" id="PF05838">
    <property type="entry name" value="Glyco_hydro_108"/>
    <property type="match status" value="1"/>
</dbReference>
<dbReference type="InterPro" id="IPR023346">
    <property type="entry name" value="Lysozyme-like_dom_sf"/>
</dbReference>
<protein>
    <submittedName>
        <fullName evidence="2">Glycosyl hydrolase 108</fullName>
    </submittedName>
</protein>
<gene>
    <name evidence="2" type="ORF">SAMN04488503_2231</name>
</gene>
<dbReference type="CDD" id="cd13926">
    <property type="entry name" value="N-acetylmuramidase_GH108"/>
    <property type="match status" value="1"/>
</dbReference>
<dbReference type="OrthoDB" id="5359795at2"/>
<reference evidence="2 3" key="1">
    <citation type="submission" date="2017-06" db="EMBL/GenBank/DDBJ databases">
        <authorList>
            <person name="Kim H.J."/>
            <person name="Triplett B.A."/>
        </authorList>
    </citation>
    <scope>NUCLEOTIDE SEQUENCE [LARGE SCALE GENOMIC DNA]</scope>
    <source>
        <strain evidence="2 3">DSM 13116</strain>
    </source>
</reference>
<dbReference type="InterPro" id="IPR018247">
    <property type="entry name" value="EF_Hand_1_Ca_BS"/>
</dbReference>
<feature type="domain" description="TtsA-like Glycoside hydrolase family 108" evidence="1">
    <location>
        <begin position="16"/>
        <end position="99"/>
    </location>
</feature>
<dbReference type="PROSITE" id="PS00018">
    <property type="entry name" value="EF_HAND_1"/>
    <property type="match status" value="1"/>
</dbReference>
<dbReference type="Gene3D" id="1.20.141.10">
    <property type="entry name" value="Chitosanase, subunit A, domain 1"/>
    <property type="match status" value="1"/>
</dbReference>
<keyword evidence="2" id="KW-0378">Hydrolase</keyword>
<sequence>MKNLDICMNFTLGPSIEGGFSDNPNDPGGATNHGVSIRAHREDIGDKDHDGDIDADDVKLLTLEDAKAIFQADYFAPCNAGQLPAPLALMVVDFAYNSGVRVACKKLQERLGVTADGKVGPHTLAVGNALSPNILRSVINAYAAARIDYLEGLSGWPIFGGGWESRVKAVREAALKLVEG</sequence>
<organism evidence="2 3">
    <name type="scientific">Humidesulfovibrio mexicanus</name>
    <dbReference type="NCBI Taxonomy" id="147047"/>
    <lineage>
        <taxon>Bacteria</taxon>
        <taxon>Pseudomonadati</taxon>
        <taxon>Thermodesulfobacteriota</taxon>
        <taxon>Desulfovibrionia</taxon>
        <taxon>Desulfovibrionales</taxon>
        <taxon>Desulfovibrionaceae</taxon>
        <taxon>Humidesulfovibrio</taxon>
    </lineage>
</organism>
<accession>A0A239AVC6</accession>
<dbReference type="InterPro" id="IPR008565">
    <property type="entry name" value="TtsA-like_GH18_dom"/>
</dbReference>
<dbReference type="AlphaFoldDB" id="A0A239AVC6"/>
<dbReference type="RefSeq" id="WP_089274437.1">
    <property type="nucleotide sequence ID" value="NZ_FZOC01000004.1"/>
</dbReference>
<keyword evidence="3" id="KW-1185">Reference proteome</keyword>
<dbReference type="SUPFAM" id="SSF53955">
    <property type="entry name" value="Lysozyme-like"/>
    <property type="match status" value="1"/>
</dbReference>
<evidence type="ECO:0000313" key="3">
    <source>
        <dbReference type="Proteomes" id="UP000198324"/>
    </source>
</evidence>
<proteinExistence type="predicted"/>
<dbReference type="Proteomes" id="UP000198324">
    <property type="component" value="Unassembled WGS sequence"/>
</dbReference>